<gene>
    <name evidence="2" type="ORF">ACFSW7_12130</name>
</gene>
<name>A0ABW5V0F3_9MICO</name>
<keyword evidence="1" id="KW-0472">Membrane</keyword>
<proteinExistence type="predicted"/>
<dbReference type="RefSeq" id="WP_019617292.1">
    <property type="nucleotide sequence ID" value="NZ_JBHUNE010000008.1"/>
</dbReference>
<protein>
    <submittedName>
        <fullName evidence="2">Uncharacterized protein</fullName>
    </submittedName>
</protein>
<evidence type="ECO:0000313" key="3">
    <source>
        <dbReference type="Proteomes" id="UP001597492"/>
    </source>
</evidence>
<dbReference type="EMBL" id="JBHUNE010000008">
    <property type="protein sequence ID" value="MFD2759123.1"/>
    <property type="molecule type" value="Genomic_DNA"/>
</dbReference>
<feature type="transmembrane region" description="Helical" evidence="1">
    <location>
        <begin position="12"/>
        <end position="32"/>
    </location>
</feature>
<accession>A0ABW5V0F3</accession>
<reference evidence="3" key="1">
    <citation type="journal article" date="2019" name="Int. J. Syst. Evol. Microbiol.">
        <title>The Global Catalogue of Microorganisms (GCM) 10K type strain sequencing project: providing services to taxonomists for standard genome sequencing and annotation.</title>
        <authorList>
            <consortium name="The Broad Institute Genomics Platform"/>
            <consortium name="The Broad Institute Genome Sequencing Center for Infectious Disease"/>
            <person name="Wu L."/>
            <person name="Ma J."/>
        </authorList>
    </citation>
    <scope>NUCLEOTIDE SEQUENCE [LARGE SCALE GENOMIC DNA]</scope>
    <source>
        <strain evidence="3">TISTR 1514</strain>
    </source>
</reference>
<evidence type="ECO:0000313" key="2">
    <source>
        <dbReference type="EMBL" id="MFD2759123.1"/>
    </source>
</evidence>
<keyword evidence="1" id="KW-1133">Transmembrane helix</keyword>
<dbReference type="Proteomes" id="UP001597492">
    <property type="component" value="Unassembled WGS sequence"/>
</dbReference>
<sequence length="183" mass="19978">MASEVNRRRRWLRLGIIAAVVVLLALIAYPLYVGATTTWEERVTSSVRDDVLEIRSVTNDSVRTVAATARADATPEDIAAEVWQLVTKQHAESVTVTFGDGQHLSVLFDGTRSTDYLEQVVGFLVEHPEQVAKIWLNGNQGDVTTVYESCAQQTSSGDSVAELQELLAASGLDDARIADECLD</sequence>
<organism evidence="2 3">
    <name type="scientific">Gulosibacter faecalis</name>
    <dbReference type="NCBI Taxonomy" id="272240"/>
    <lineage>
        <taxon>Bacteria</taxon>
        <taxon>Bacillati</taxon>
        <taxon>Actinomycetota</taxon>
        <taxon>Actinomycetes</taxon>
        <taxon>Micrococcales</taxon>
        <taxon>Microbacteriaceae</taxon>
        <taxon>Gulosibacter</taxon>
    </lineage>
</organism>
<evidence type="ECO:0000256" key="1">
    <source>
        <dbReference type="SAM" id="Phobius"/>
    </source>
</evidence>
<keyword evidence="3" id="KW-1185">Reference proteome</keyword>
<keyword evidence="1" id="KW-0812">Transmembrane</keyword>
<comment type="caution">
    <text evidence="2">The sequence shown here is derived from an EMBL/GenBank/DDBJ whole genome shotgun (WGS) entry which is preliminary data.</text>
</comment>